<accession>A0ABW2SX64</accession>
<evidence type="ECO:0000256" key="1">
    <source>
        <dbReference type="SAM" id="MobiDB-lite"/>
    </source>
</evidence>
<evidence type="ECO:0000313" key="3">
    <source>
        <dbReference type="EMBL" id="MFC7600279.1"/>
    </source>
</evidence>
<comment type="caution">
    <text evidence="3">The sequence shown here is derived from an EMBL/GenBank/DDBJ whole genome shotgun (WGS) entry which is preliminary data.</text>
</comment>
<feature type="compositionally biased region" description="Basic and acidic residues" evidence="1">
    <location>
        <begin position="76"/>
        <end position="103"/>
    </location>
</feature>
<name>A0ABW2SX64_9ACTN</name>
<sequence length="601" mass="65014">MRRGTNALRAASVLCALLLLPTAPPAQAAGGTLANAPVLTVSAGNPADTVKEPEPGTKKKEKSKEKEKFTPYTPSELDRAQLPDLSGTRKVEPPKTRRLDRTPDGFLKLPQQPNAAPTTDPGTNTVVGKLEEAILEAGGRVRVKGWAANSAYPSKTVQVIGGTSGQAQVTSWANTPRPGTPYGDAHGFNFDVQIPPTRGLHQVCVSAFYTTTKVTDLGCLEFDSRAFGAIEYRIPLAVVESGAYSVIGGWMIDPYTASYATFSGFRDKKEFFRGYSAALPRPDIAQAFPTFGPNHGWEVWIKHDGLEGTPSELCVNADSGGVGKQLGCMTQNSRHDPFGALDEVRWQGENILVKGWAIDPDTRSPVDVSIFADGKLVKTASAFQLRTDIRDAHPEYGDSHGFETTIPAAFDDQKITVKPTNIGRAGPLGGNVEWKMNYDGSSGPCRCIGENFESGSYDKTAYSTWGVDHSMWITSDKSQVVSGTYSAYGQSLPNGEWTEFLISNRAKMKLKRSTTYTVTYRYRILGPANPKVEHYFLARTTSGGYGNDWWGGILTDSTGSGVKSRSVTFTTGAFDDYYLIWGIHNSGAMTVDNIVINGPVG</sequence>
<protein>
    <submittedName>
        <fullName evidence="3">Uncharacterized protein</fullName>
    </submittedName>
</protein>
<organism evidence="3 4">
    <name type="scientific">Streptosporangium amethystogenes subsp. fukuiense</name>
    <dbReference type="NCBI Taxonomy" id="698418"/>
    <lineage>
        <taxon>Bacteria</taxon>
        <taxon>Bacillati</taxon>
        <taxon>Actinomycetota</taxon>
        <taxon>Actinomycetes</taxon>
        <taxon>Streptosporangiales</taxon>
        <taxon>Streptosporangiaceae</taxon>
        <taxon>Streptosporangium</taxon>
    </lineage>
</organism>
<proteinExistence type="predicted"/>
<feature type="compositionally biased region" description="Polar residues" evidence="1">
    <location>
        <begin position="111"/>
        <end position="124"/>
    </location>
</feature>
<dbReference type="RefSeq" id="WP_343970975.1">
    <property type="nucleotide sequence ID" value="NZ_BAAAGK010000088.1"/>
</dbReference>
<feature type="chain" id="PRO_5045654162" evidence="2">
    <location>
        <begin position="29"/>
        <end position="601"/>
    </location>
</feature>
<keyword evidence="4" id="KW-1185">Reference proteome</keyword>
<evidence type="ECO:0000256" key="2">
    <source>
        <dbReference type="SAM" id="SignalP"/>
    </source>
</evidence>
<feature type="region of interest" description="Disordered" evidence="1">
    <location>
        <begin position="43"/>
        <end position="124"/>
    </location>
</feature>
<keyword evidence="2" id="KW-0732">Signal</keyword>
<evidence type="ECO:0000313" key="4">
    <source>
        <dbReference type="Proteomes" id="UP001596514"/>
    </source>
</evidence>
<feature type="compositionally biased region" description="Basic and acidic residues" evidence="1">
    <location>
        <begin position="49"/>
        <end position="69"/>
    </location>
</feature>
<reference evidence="4" key="1">
    <citation type="journal article" date="2019" name="Int. J. Syst. Evol. Microbiol.">
        <title>The Global Catalogue of Microorganisms (GCM) 10K type strain sequencing project: providing services to taxonomists for standard genome sequencing and annotation.</title>
        <authorList>
            <consortium name="The Broad Institute Genomics Platform"/>
            <consortium name="The Broad Institute Genome Sequencing Center for Infectious Disease"/>
            <person name="Wu L."/>
            <person name="Ma J."/>
        </authorList>
    </citation>
    <scope>NUCLEOTIDE SEQUENCE [LARGE SCALE GENOMIC DNA]</scope>
    <source>
        <strain evidence="4">JCM 10083</strain>
    </source>
</reference>
<dbReference type="EMBL" id="JBHTEE010000001">
    <property type="protein sequence ID" value="MFC7600279.1"/>
    <property type="molecule type" value="Genomic_DNA"/>
</dbReference>
<feature type="signal peptide" evidence="2">
    <location>
        <begin position="1"/>
        <end position="28"/>
    </location>
</feature>
<gene>
    <name evidence="3" type="ORF">ACFQVD_09230</name>
</gene>
<dbReference type="Gene3D" id="2.60.120.260">
    <property type="entry name" value="Galactose-binding domain-like"/>
    <property type="match status" value="1"/>
</dbReference>
<dbReference type="Proteomes" id="UP001596514">
    <property type="component" value="Unassembled WGS sequence"/>
</dbReference>